<feature type="compositionally biased region" description="Low complexity" evidence="1">
    <location>
        <begin position="327"/>
        <end position="340"/>
    </location>
</feature>
<evidence type="ECO:0000256" key="3">
    <source>
        <dbReference type="SAM" id="SignalP"/>
    </source>
</evidence>
<evidence type="ECO:0000256" key="1">
    <source>
        <dbReference type="SAM" id="MobiDB-lite"/>
    </source>
</evidence>
<feature type="region of interest" description="Disordered" evidence="1">
    <location>
        <begin position="163"/>
        <end position="357"/>
    </location>
</feature>
<organism evidence="4 5">
    <name type="scientific">Weissella confusa</name>
    <name type="common">Lactobacillus confusus</name>
    <dbReference type="NCBI Taxonomy" id="1583"/>
    <lineage>
        <taxon>Bacteria</taxon>
        <taxon>Bacillati</taxon>
        <taxon>Bacillota</taxon>
        <taxon>Bacilli</taxon>
        <taxon>Lactobacillales</taxon>
        <taxon>Lactobacillaceae</taxon>
        <taxon>Weissella</taxon>
    </lineage>
</organism>
<keyword evidence="2" id="KW-0472">Membrane</keyword>
<feature type="signal peptide" evidence="3">
    <location>
        <begin position="1"/>
        <end position="26"/>
    </location>
</feature>
<dbReference type="EMBL" id="JAAOCP010000001">
    <property type="protein sequence ID" value="MBJ7637847.1"/>
    <property type="molecule type" value="Genomic_DNA"/>
</dbReference>
<feature type="region of interest" description="Disordered" evidence="1">
    <location>
        <begin position="394"/>
        <end position="417"/>
    </location>
</feature>
<gene>
    <name evidence="4" type="ORF">HAU20_00200</name>
</gene>
<feature type="compositionally biased region" description="Polar residues" evidence="1">
    <location>
        <begin position="341"/>
        <end position="357"/>
    </location>
</feature>
<feature type="compositionally biased region" description="Polar residues" evidence="1">
    <location>
        <begin position="394"/>
        <end position="415"/>
    </location>
</feature>
<dbReference type="RefSeq" id="WP_199467883.1">
    <property type="nucleotide sequence ID" value="NZ_JAAOCP010000001.1"/>
</dbReference>
<keyword evidence="2" id="KW-0812">Transmembrane</keyword>
<comment type="caution">
    <text evidence="4">The sequence shown here is derived from an EMBL/GenBank/DDBJ whole genome shotgun (WGS) entry which is preliminary data.</text>
</comment>
<evidence type="ECO:0000256" key="2">
    <source>
        <dbReference type="SAM" id="Phobius"/>
    </source>
</evidence>
<feature type="chain" id="PRO_5041286226" description="Gram-positive cocci surface proteins LPxTG domain-containing protein" evidence="3">
    <location>
        <begin position="27"/>
        <end position="475"/>
    </location>
</feature>
<proteinExistence type="predicted"/>
<dbReference type="AlphaFoldDB" id="A0AA40YLW1"/>
<dbReference type="Proteomes" id="UP000728106">
    <property type="component" value="Unassembled WGS sequence"/>
</dbReference>
<evidence type="ECO:0000313" key="4">
    <source>
        <dbReference type="EMBL" id="MBJ7637847.1"/>
    </source>
</evidence>
<accession>A0AA40YLW1</accession>
<sequence length="475" mass="50151">MLNWRKLALSSAVVLGMMTVAGTAYGSDDVFLNENSHTASTTLDSVTKVTWNSPLYTENMDALNAKLGDAAVRLEIIREAGFKINNQPAYDWHPGSISVNGQEYDGYLTFKSSRLLSVGSTARIVVKFKDVYNIQFQVLYQVSANESQSESWYGAQGMYVGIQQGGRPAVPEDPEAPKPEEPGDSESGWTTGPIDAPDFSQWTTLPGVALQKPSTGDISIDGNTEGGRPDPLPADPLQKPDTQPADALQKQDTQPADALQKPDTQPADALQTPGYGAVPAPSTPDHGQQTIDGNTEGGRPDTGYIAAPSISGEGDSNVTGPDAPTADNQNNSNDSNGSNGVPTSPVATPDGAQTDSVTNGTLGLVSAGVNPIARAAVFGNEAAMLYGNNATASQQTLNPGSSNGNRTRLGGSNTGRDLIHDMIVSDDAKRSNALKMEQAGVGSEWITMVAGAILGFLFAFFRRRKEDERNEENEA</sequence>
<keyword evidence="3" id="KW-0732">Signal</keyword>
<keyword evidence="2" id="KW-1133">Transmembrane helix</keyword>
<evidence type="ECO:0008006" key="6">
    <source>
        <dbReference type="Google" id="ProtNLM"/>
    </source>
</evidence>
<keyword evidence="5" id="KW-1185">Reference proteome</keyword>
<reference evidence="4 5" key="1">
    <citation type="journal article" date="2021" name="Int. J. Food Microbiol.">
        <title>Safety demonstration of a microbial species for use in the food chain: Weissella confusa.</title>
        <authorList>
            <person name="Bourdichon F."/>
            <person name="Patrone V."/>
            <person name="Fontana A."/>
            <person name="Milani G."/>
            <person name="Morelli L."/>
        </authorList>
    </citation>
    <scope>NUCLEOTIDE SEQUENCE [LARGE SCALE GENOMIC DNA]</scope>
    <source>
        <strain evidence="4 5">CCUG 43002</strain>
    </source>
</reference>
<name>A0AA40YLW1_WEICO</name>
<evidence type="ECO:0000313" key="5">
    <source>
        <dbReference type="Proteomes" id="UP000728106"/>
    </source>
</evidence>
<protein>
    <recommendedName>
        <fullName evidence="6">Gram-positive cocci surface proteins LPxTG domain-containing protein</fullName>
    </recommendedName>
</protein>
<feature type="transmembrane region" description="Helical" evidence="2">
    <location>
        <begin position="445"/>
        <end position="461"/>
    </location>
</feature>